<evidence type="ECO:0000256" key="4">
    <source>
        <dbReference type="ARBA" id="ARBA00023163"/>
    </source>
</evidence>
<dbReference type="Proteomes" id="UP000595662">
    <property type="component" value="Chromosome 4"/>
</dbReference>
<dbReference type="GO" id="GO:0000976">
    <property type="term" value="F:transcription cis-regulatory region binding"/>
    <property type="evidence" value="ECO:0007669"/>
    <property type="project" value="TreeGrafter"/>
</dbReference>
<dbReference type="InterPro" id="IPR036864">
    <property type="entry name" value="Zn2-C6_fun-type_DNA-bd_sf"/>
</dbReference>
<dbReference type="AlphaFoldDB" id="A0A7T7BNJ3"/>
<keyword evidence="3" id="KW-0238">DNA-binding</keyword>
<evidence type="ECO:0000313" key="7">
    <source>
        <dbReference type="EMBL" id="QQK46327.1"/>
    </source>
</evidence>
<name>A0A7T7BNJ3_PENDI</name>
<evidence type="ECO:0000256" key="2">
    <source>
        <dbReference type="ARBA" id="ARBA00023015"/>
    </source>
</evidence>
<dbReference type="InterPro" id="IPR001138">
    <property type="entry name" value="Zn2Cys6_DnaBD"/>
</dbReference>
<reference evidence="7 8" key="1">
    <citation type="submission" date="2020-08" db="EMBL/GenBank/DDBJ databases">
        <title>The completed genome sequence of the pathogenic ascomycete fungus Penicillium digitatum.</title>
        <authorList>
            <person name="Wang M."/>
        </authorList>
    </citation>
    <scope>NUCLEOTIDE SEQUENCE [LARGE SCALE GENOMIC DNA]</scope>
    <source>
        <strain evidence="7 8">PdW03</strain>
    </source>
</reference>
<keyword evidence="5" id="KW-0539">Nucleus</keyword>
<dbReference type="PANTHER" id="PTHR31845">
    <property type="entry name" value="FINGER DOMAIN PROTEIN, PUTATIVE-RELATED"/>
    <property type="match status" value="1"/>
</dbReference>
<evidence type="ECO:0000256" key="1">
    <source>
        <dbReference type="ARBA" id="ARBA00004123"/>
    </source>
</evidence>
<dbReference type="GeneID" id="90952234"/>
<evidence type="ECO:0000313" key="8">
    <source>
        <dbReference type="Proteomes" id="UP000595662"/>
    </source>
</evidence>
<keyword evidence="4" id="KW-0804">Transcription</keyword>
<protein>
    <submittedName>
        <fullName evidence="7">Zn(II)2Cys6 transcription factor</fullName>
    </submittedName>
</protein>
<dbReference type="InterPro" id="IPR051089">
    <property type="entry name" value="prtT"/>
</dbReference>
<dbReference type="GO" id="GO:0005634">
    <property type="term" value="C:nucleus"/>
    <property type="evidence" value="ECO:0007669"/>
    <property type="project" value="UniProtKB-SubCell"/>
</dbReference>
<proteinExistence type="predicted"/>
<dbReference type="GO" id="GO:0000981">
    <property type="term" value="F:DNA-binding transcription factor activity, RNA polymerase II-specific"/>
    <property type="evidence" value="ECO:0007669"/>
    <property type="project" value="InterPro"/>
</dbReference>
<evidence type="ECO:0000256" key="3">
    <source>
        <dbReference type="ARBA" id="ARBA00023125"/>
    </source>
</evidence>
<gene>
    <name evidence="7" type="ORF">Pdw03_1225</name>
</gene>
<dbReference type="GO" id="GO:0008270">
    <property type="term" value="F:zinc ion binding"/>
    <property type="evidence" value="ECO:0007669"/>
    <property type="project" value="InterPro"/>
</dbReference>
<evidence type="ECO:0000259" key="6">
    <source>
        <dbReference type="PROSITE" id="PS00463"/>
    </source>
</evidence>
<dbReference type="PANTHER" id="PTHR31845:SF32">
    <property type="entry name" value="MISCELLANEOUS ZN(II)2CYS6 TRANSCRIPTION FACTOR (EUROFUNG)-RELATED"/>
    <property type="match status" value="1"/>
</dbReference>
<evidence type="ECO:0000256" key="5">
    <source>
        <dbReference type="ARBA" id="ARBA00023242"/>
    </source>
</evidence>
<feature type="domain" description="Zn(2)-C6 fungal-type" evidence="6">
    <location>
        <begin position="15"/>
        <end position="45"/>
    </location>
</feature>
<dbReference type="EMBL" id="CP060777">
    <property type="protein sequence ID" value="QQK46327.1"/>
    <property type="molecule type" value="Genomic_DNA"/>
</dbReference>
<dbReference type="VEuPathDB" id="FungiDB:PDIP_73450"/>
<organism evidence="7 8">
    <name type="scientific">Penicillium digitatum</name>
    <name type="common">Green mold</name>
    <dbReference type="NCBI Taxonomy" id="36651"/>
    <lineage>
        <taxon>Eukaryota</taxon>
        <taxon>Fungi</taxon>
        <taxon>Dikarya</taxon>
        <taxon>Ascomycota</taxon>
        <taxon>Pezizomycotina</taxon>
        <taxon>Eurotiomycetes</taxon>
        <taxon>Eurotiomycetidae</taxon>
        <taxon>Eurotiales</taxon>
        <taxon>Aspergillaceae</taxon>
        <taxon>Penicillium</taxon>
    </lineage>
</organism>
<dbReference type="Gene3D" id="4.10.240.10">
    <property type="entry name" value="Zn(2)-C6 fungal-type DNA-binding domain"/>
    <property type="match status" value="1"/>
</dbReference>
<dbReference type="VEuPathDB" id="FungiDB:PDIP_73440"/>
<dbReference type="RefSeq" id="XP_065957571.1">
    <property type="nucleotide sequence ID" value="XM_066099844.1"/>
</dbReference>
<sequence length="543" mass="59740">MPPDRTPALQRYGRACANCSQSKCKCVTRPGGQGCERCYRLKKPCLPGDSSRVPNAQKNNPIPRIARLEEKLDGIVQLLGGGPVALNNASNLGVDHLTPPASTSIAISPLSTTSGASSVPSSLTLDLSPEQCLADFRTHALKHFAFLHIPVDAQCLRRERPFLFLCIMAVSAQSTQTKIELGERIKETLTERMFLNNDSAAINIDLLLGLLTFLAWGHDHLLHGTAARLSRFTQLAMSLVFDLRLNKPLPDDPNMLPVGGHCVVPNGLARSLEERRAVLGCFVMSSTVSSYFAQIDAMQWTPYMEECLDVLSRSTESPYDEMFAHQVRLQRIAGEVESVNEVKAQISPHLQQEAPLLASIHYTELSMCGLALSKQNVSGPGFQRIGYLYTCLNTVKLAFENFFKIPLVEYSGLSFPFFTQLARYLIVLSKLSTLNDPSWDNNLARSTVDVLQVIDQLINNIQHAKSADGEECRGGPLDKSTGIFTSVRTWCAAKLAEGGVEGVHARNTGFQPDASSGTQLEALFLEDAWWRDSFNVLLGNEFL</sequence>
<keyword evidence="2" id="KW-0805">Transcription regulation</keyword>
<comment type="subcellular location">
    <subcellularLocation>
        <location evidence="1">Nucleus</location>
    </subcellularLocation>
</comment>
<accession>A0A7T7BNJ3</accession>
<dbReference type="PROSITE" id="PS00463">
    <property type="entry name" value="ZN2_CY6_FUNGAL_1"/>
    <property type="match status" value="1"/>
</dbReference>